<name>A0A9P6DXH0_9AGAM</name>
<comment type="similarity">
    <text evidence="2">Belongs to the mitochondrion-specific ribosomal protein mL40 family.</text>
</comment>
<dbReference type="PANTHER" id="PTHR39150:SF1">
    <property type="entry name" value="LARGE RIBOSOMAL SUBUNIT PROTEIN ML40"/>
    <property type="match status" value="1"/>
</dbReference>
<proteinExistence type="inferred from homology"/>
<keyword evidence="6" id="KW-0687">Ribonucleoprotein</keyword>
<evidence type="ECO:0000256" key="4">
    <source>
        <dbReference type="ARBA" id="ARBA00022980"/>
    </source>
</evidence>
<organism evidence="8 9">
    <name type="scientific">Hydnum rufescens UP504</name>
    <dbReference type="NCBI Taxonomy" id="1448309"/>
    <lineage>
        <taxon>Eukaryota</taxon>
        <taxon>Fungi</taxon>
        <taxon>Dikarya</taxon>
        <taxon>Basidiomycota</taxon>
        <taxon>Agaricomycotina</taxon>
        <taxon>Agaricomycetes</taxon>
        <taxon>Cantharellales</taxon>
        <taxon>Hydnaceae</taxon>
        <taxon>Hydnum</taxon>
    </lineage>
</organism>
<dbReference type="Pfam" id="PF09812">
    <property type="entry name" value="MRP-L28"/>
    <property type="match status" value="1"/>
</dbReference>
<dbReference type="AlphaFoldDB" id="A0A9P6DXH0"/>
<evidence type="ECO:0000256" key="3">
    <source>
        <dbReference type="ARBA" id="ARBA00022946"/>
    </source>
</evidence>
<dbReference type="Gene3D" id="6.10.250.3440">
    <property type="match status" value="1"/>
</dbReference>
<comment type="caution">
    <text evidence="8">The sequence shown here is derived from an EMBL/GenBank/DDBJ whole genome shotgun (WGS) entry which is preliminary data.</text>
</comment>
<dbReference type="OrthoDB" id="2098203at2759"/>
<evidence type="ECO:0000256" key="6">
    <source>
        <dbReference type="ARBA" id="ARBA00023274"/>
    </source>
</evidence>
<dbReference type="GO" id="GO:0005739">
    <property type="term" value="C:mitochondrion"/>
    <property type="evidence" value="ECO:0007669"/>
    <property type="project" value="UniProtKB-SubCell"/>
</dbReference>
<dbReference type="InterPro" id="IPR019192">
    <property type="entry name" value="Ribosomal_mL40"/>
</dbReference>
<reference evidence="8" key="1">
    <citation type="journal article" date="2020" name="Nat. Commun.">
        <title>Large-scale genome sequencing of mycorrhizal fungi provides insights into the early evolution of symbiotic traits.</title>
        <authorList>
            <person name="Miyauchi S."/>
            <person name="Kiss E."/>
            <person name="Kuo A."/>
            <person name="Drula E."/>
            <person name="Kohler A."/>
            <person name="Sanchez-Garcia M."/>
            <person name="Morin E."/>
            <person name="Andreopoulos B."/>
            <person name="Barry K.W."/>
            <person name="Bonito G."/>
            <person name="Buee M."/>
            <person name="Carver A."/>
            <person name="Chen C."/>
            <person name="Cichocki N."/>
            <person name="Clum A."/>
            <person name="Culley D."/>
            <person name="Crous P.W."/>
            <person name="Fauchery L."/>
            <person name="Girlanda M."/>
            <person name="Hayes R.D."/>
            <person name="Keri Z."/>
            <person name="LaButti K."/>
            <person name="Lipzen A."/>
            <person name="Lombard V."/>
            <person name="Magnuson J."/>
            <person name="Maillard F."/>
            <person name="Murat C."/>
            <person name="Nolan M."/>
            <person name="Ohm R.A."/>
            <person name="Pangilinan J."/>
            <person name="Pereira M.F."/>
            <person name="Perotto S."/>
            <person name="Peter M."/>
            <person name="Pfister S."/>
            <person name="Riley R."/>
            <person name="Sitrit Y."/>
            <person name="Stielow J.B."/>
            <person name="Szollosi G."/>
            <person name="Zifcakova L."/>
            <person name="Stursova M."/>
            <person name="Spatafora J.W."/>
            <person name="Tedersoo L."/>
            <person name="Vaario L.M."/>
            <person name="Yamada A."/>
            <person name="Yan M."/>
            <person name="Wang P."/>
            <person name="Xu J."/>
            <person name="Bruns T."/>
            <person name="Baldrian P."/>
            <person name="Vilgalys R."/>
            <person name="Dunand C."/>
            <person name="Henrissat B."/>
            <person name="Grigoriev I.V."/>
            <person name="Hibbett D."/>
            <person name="Nagy L.G."/>
            <person name="Martin F.M."/>
        </authorList>
    </citation>
    <scope>NUCLEOTIDE SEQUENCE</scope>
    <source>
        <strain evidence="8">UP504</strain>
    </source>
</reference>
<dbReference type="PANTHER" id="PTHR39150">
    <property type="entry name" value="54S RIBOSOMAL PROTEIN L28, MITOCHONDRIAL"/>
    <property type="match status" value="1"/>
</dbReference>
<protein>
    <recommendedName>
        <fullName evidence="7">Large ribosomal subunit protein mL40</fullName>
    </recommendedName>
</protein>
<dbReference type="GO" id="GO:0032543">
    <property type="term" value="P:mitochondrial translation"/>
    <property type="evidence" value="ECO:0007669"/>
    <property type="project" value="InterPro"/>
</dbReference>
<dbReference type="GO" id="GO:0003735">
    <property type="term" value="F:structural constituent of ribosome"/>
    <property type="evidence" value="ECO:0007669"/>
    <property type="project" value="InterPro"/>
</dbReference>
<keyword evidence="3" id="KW-0809">Transit peptide</keyword>
<evidence type="ECO:0000256" key="7">
    <source>
        <dbReference type="ARBA" id="ARBA00035192"/>
    </source>
</evidence>
<dbReference type="InterPro" id="IPR042831">
    <property type="entry name" value="Ribosomal_mL40_fung"/>
</dbReference>
<dbReference type="EMBL" id="MU128967">
    <property type="protein sequence ID" value="KAF9513880.1"/>
    <property type="molecule type" value="Genomic_DNA"/>
</dbReference>
<evidence type="ECO:0000256" key="1">
    <source>
        <dbReference type="ARBA" id="ARBA00004173"/>
    </source>
</evidence>
<keyword evidence="9" id="KW-1185">Reference proteome</keyword>
<evidence type="ECO:0000256" key="2">
    <source>
        <dbReference type="ARBA" id="ARBA00009360"/>
    </source>
</evidence>
<evidence type="ECO:0000313" key="8">
    <source>
        <dbReference type="EMBL" id="KAF9513880.1"/>
    </source>
</evidence>
<sequence length="191" mass="22258">MPTLPPAMRPLLFPGPTVLRRHPRLASPLNFVPSASYASRRGKDTQIDPRLTPLRKAFNPFYRKYRQNLQLTLHRAIPSAEAHETIQRAWQLHERHAREKRLAELSRMHARMKDAVEELAKVDERLFHWATVPRDPRRLIQPEAEALRGIRGSARKALEARIEGLFPRELRLPTDSPSLNGWNEEWKSPQH</sequence>
<comment type="subcellular location">
    <subcellularLocation>
        <location evidence="1">Mitochondrion</location>
    </subcellularLocation>
</comment>
<accession>A0A9P6DXH0</accession>
<gene>
    <name evidence="8" type="ORF">BS47DRAFT_909955</name>
</gene>
<keyword evidence="4" id="KW-0689">Ribosomal protein</keyword>
<evidence type="ECO:0000256" key="5">
    <source>
        <dbReference type="ARBA" id="ARBA00023128"/>
    </source>
</evidence>
<keyword evidence="5" id="KW-0496">Mitochondrion</keyword>
<dbReference type="GO" id="GO:0005840">
    <property type="term" value="C:ribosome"/>
    <property type="evidence" value="ECO:0007669"/>
    <property type="project" value="UniProtKB-KW"/>
</dbReference>
<dbReference type="GO" id="GO:1990904">
    <property type="term" value="C:ribonucleoprotein complex"/>
    <property type="evidence" value="ECO:0007669"/>
    <property type="project" value="UniProtKB-KW"/>
</dbReference>
<dbReference type="Proteomes" id="UP000886523">
    <property type="component" value="Unassembled WGS sequence"/>
</dbReference>
<evidence type="ECO:0000313" key="9">
    <source>
        <dbReference type="Proteomes" id="UP000886523"/>
    </source>
</evidence>